<organism evidence="1 2">
    <name type="scientific">Athelia psychrophila</name>
    <dbReference type="NCBI Taxonomy" id="1759441"/>
    <lineage>
        <taxon>Eukaryota</taxon>
        <taxon>Fungi</taxon>
        <taxon>Dikarya</taxon>
        <taxon>Basidiomycota</taxon>
        <taxon>Agaricomycotina</taxon>
        <taxon>Agaricomycetes</taxon>
        <taxon>Agaricomycetidae</taxon>
        <taxon>Atheliales</taxon>
        <taxon>Atheliaceae</taxon>
        <taxon>Athelia</taxon>
    </lineage>
</organism>
<reference evidence="1 2" key="1">
    <citation type="journal article" date="2016" name="Mol. Biol. Evol.">
        <title>Comparative Genomics of Early-Diverging Mushroom-Forming Fungi Provides Insights into the Origins of Lignocellulose Decay Capabilities.</title>
        <authorList>
            <person name="Nagy L.G."/>
            <person name="Riley R."/>
            <person name="Tritt A."/>
            <person name="Adam C."/>
            <person name="Daum C."/>
            <person name="Floudas D."/>
            <person name="Sun H."/>
            <person name="Yadav J.S."/>
            <person name="Pangilinan J."/>
            <person name="Larsson K.H."/>
            <person name="Matsuura K."/>
            <person name="Barry K."/>
            <person name="Labutti K."/>
            <person name="Kuo R."/>
            <person name="Ohm R.A."/>
            <person name="Bhattacharya S.S."/>
            <person name="Shirouzu T."/>
            <person name="Yoshinaga Y."/>
            <person name="Martin F.M."/>
            <person name="Grigoriev I.V."/>
            <person name="Hibbett D.S."/>
        </authorList>
    </citation>
    <scope>NUCLEOTIDE SEQUENCE [LARGE SCALE GENOMIC DNA]</scope>
    <source>
        <strain evidence="1 2">CBS 109695</strain>
    </source>
</reference>
<evidence type="ECO:0000313" key="1">
    <source>
        <dbReference type="EMBL" id="KZP20222.1"/>
    </source>
</evidence>
<evidence type="ECO:0000313" key="2">
    <source>
        <dbReference type="Proteomes" id="UP000076532"/>
    </source>
</evidence>
<protein>
    <submittedName>
        <fullName evidence="1">Uncharacterized protein</fullName>
    </submittedName>
</protein>
<proteinExistence type="predicted"/>
<gene>
    <name evidence="1" type="ORF">FIBSPDRAFT_862019</name>
</gene>
<dbReference type="AlphaFoldDB" id="A0A166IVQ9"/>
<accession>A0A166IVQ9</accession>
<dbReference type="EMBL" id="KV417557">
    <property type="protein sequence ID" value="KZP20222.1"/>
    <property type="molecule type" value="Genomic_DNA"/>
</dbReference>
<dbReference type="Proteomes" id="UP000076532">
    <property type="component" value="Unassembled WGS sequence"/>
</dbReference>
<sequence>MDLRHWGPSKRYIHHTEPHLLRGKRPSVGHDESVSWSERGPYTLTGNGWGDASSAEIAPITFTIEALHSNDWPIPAWFEHVKIYDSESLQETRACG</sequence>
<keyword evidence="2" id="KW-1185">Reference proteome</keyword>
<name>A0A166IVQ9_9AGAM</name>